<feature type="domain" description="ABC transmembrane type-1" evidence="8">
    <location>
        <begin position="86"/>
        <end position="299"/>
    </location>
</feature>
<dbReference type="PROSITE" id="PS50928">
    <property type="entry name" value="ABC_TM1"/>
    <property type="match status" value="1"/>
</dbReference>
<dbReference type="InterPro" id="IPR000515">
    <property type="entry name" value="MetI-like"/>
</dbReference>
<evidence type="ECO:0000256" key="4">
    <source>
        <dbReference type="ARBA" id="ARBA00022692"/>
    </source>
</evidence>
<protein>
    <submittedName>
        <fullName evidence="9">Sugar ABC transporter permease</fullName>
    </submittedName>
</protein>
<feature type="transmembrane region" description="Helical" evidence="7">
    <location>
        <begin position="90"/>
        <end position="111"/>
    </location>
</feature>
<dbReference type="PANTHER" id="PTHR30193:SF41">
    <property type="entry name" value="DIACETYLCHITOBIOSE UPTAKE SYSTEM PERMEASE PROTEIN NGCF"/>
    <property type="match status" value="1"/>
</dbReference>
<proteinExistence type="inferred from homology"/>
<evidence type="ECO:0000259" key="8">
    <source>
        <dbReference type="PROSITE" id="PS50928"/>
    </source>
</evidence>
<feature type="transmembrane region" description="Helical" evidence="7">
    <location>
        <begin position="27"/>
        <end position="52"/>
    </location>
</feature>
<comment type="similarity">
    <text evidence="7">Belongs to the binding-protein-dependent transport system permease family.</text>
</comment>
<feature type="transmembrane region" description="Helical" evidence="7">
    <location>
        <begin position="172"/>
        <end position="196"/>
    </location>
</feature>
<comment type="subcellular location">
    <subcellularLocation>
        <location evidence="1 7">Cell membrane</location>
        <topology evidence="1 7">Multi-pass membrane protein</topology>
    </subcellularLocation>
</comment>
<dbReference type="AlphaFoldDB" id="A0A6G7YA71"/>
<sequence length="309" mass="33452">MTNVTTTSSGAATSRARRGSSMRAEKMWGWFLTLPSLIHTVIWIGIPVVVAIGMSFTDYDIVQAPTFAGLANYAEILRDEVFWKALGNNALMAAFGVPISMFIALIAAVALNQGLKGQGFFRTMIFMPHVTATVAIAMIWLWIYSGDPSGLANRALGFFGLAPQNWLTNGDLALPAVIVVTIWQGIGLKMLIYLAALQGVSKELYEAADVDGASTIQKFFNVTIPMLRPATFFVLVTSIIANFQTFDLVYNLTNGGPANATTVITYQIYVAAFQQFRMGYATAQSVILLLVLVVLTIISRRVVGGTDGD</sequence>
<feature type="transmembrane region" description="Helical" evidence="7">
    <location>
        <begin position="123"/>
        <end position="143"/>
    </location>
</feature>
<dbReference type="InterPro" id="IPR035906">
    <property type="entry name" value="MetI-like_sf"/>
</dbReference>
<organism evidence="9 10">
    <name type="scientific">Propioniciclava coleopterorum</name>
    <dbReference type="NCBI Taxonomy" id="2714937"/>
    <lineage>
        <taxon>Bacteria</taxon>
        <taxon>Bacillati</taxon>
        <taxon>Actinomycetota</taxon>
        <taxon>Actinomycetes</taxon>
        <taxon>Propionibacteriales</taxon>
        <taxon>Propionibacteriaceae</taxon>
        <taxon>Propioniciclava</taxon>
    </lineage>
</organism>
<evidence type="ECO:0000313" key="10">
    <source>
        <dbReference type="Proteomes" id="UP000501058"/>
    </source>
</evidence>
<evidence type="ECO:0000256" key="1">
    <source>
        <dbReference type="ARBA" id="ARBA00004651"/>
    </source>
</evidence>
<dbReference type="KEGG" id="prv:G7070_16815"/>
<dbReference type="GO" id="GO:0055085">
    <property type="term" value="P:transmembrane transport"/>
    <property type="evidence" value="ECO:0007669"/>
    <property type="project" value="InterPro"/>
</dbReference>
<dbReference type="EMBL" id="CP049865">
    <property type="protein sequence ID" value="QIK73619.1"/>
    <property type="molecule type" value="Genomic_DNA"/>
</dbReference>
<reference evidence="9 10" key="1">
    <citation type="submission" date="2020-03" db="EMBL/GenBank/DDBJ databases">
        <title>Propioniciclava sp. nov., isolated from Hydrophilus acuminatus.</title>
        <authorList>
            <person name="Hyun D.-W."/>
            <person name="Bae J.-W."/>
        </authorList>
    </citation>
    <scope>NUCLEOTIDE SEQUENCE [LARGE SCALE GENOMIC DNA]</scope>
    <source>
        <strain evidence="9 10">HDW11</strain>
    </source>
</reference>
<gene>
    <name evidence="9" type="ORF">G7070_16815</name>
</gene>
<keyword evidence="4 7" id="KW-0812">Transmembrane</keyword>
<dbReference type="Pfam" id="PF00528">
    <property type="entry name" value="BPD_transp_1"/>
    <property type="match status" value="1"/>
</dbReference>
<keyword evidence="10" id="KW-1185">Reference proteome</keyword>
<dbReference type="CDD" id="cd06261">
    <property type="entry name" value="TM_PBP2"/>
    <property type="match status" value="1"/>
</dbReference>
<keyword evidence="2 7" id="KW-0813">Transport</keyword>
<dbReference type="InterPro" id="IPR051393">
    <property type="entry name" value="ABC_transporter_permease"/>
</dbReference>
<evidence type="ECO:0000256" key="2">
    <source>
        <dbReference type="ARBA" id="ARBA00022448"/>
    </source>
</evidence>
<evidence type="ECO:0000256" key="5">
    <source>
        <dbReference type="ARBA" id="ARBA00022989"/>
    </source>
</evidence>
<dbReference type="GO" id="GO:0005886">
    <property type="term" value="C:plasma membrane"/>
    <property type="evidence" value="ECO:0007669"/>
    <property type="project" value="UniProtKB-SubCell"/>
</dbReference>
<feature type="transmembrane region" description="Helical" evidence="7">
    <location>
        <begin position="278"/>
        <end position="298"/>
    </location>
</feature>
<evidence type="ECO:0000313" key="9">
    <source>
        <dbReference type="EMBL" id="QIK73619.1"/>
    </source>
</evidence>
<dbReference type="SUPFAM" id="SSF161098">
    <property type="entry name" value="MetI-like"/>
    <property type="match status" value="1"/>
</dbReference>
<evidence type="ECO:0000256" key="3">
    <source>
        <dbReference type="ARBA" id="ARBA00022475"/>
    </source>
</evidence>
<dbReference type="Proteomes" id="UP000501058">
    <property type="component" value="Chromosome"/>
</dbReference>
<accession>A0A6G7YA71</accession>
<keyword evidence="6 7" id="KW-0472">Membrane</keyword>
<dbReference type="PANTHER" id="PTHR30193">
    <property type="entry name" value="ABC TRANSPORTER PERMEASE PROTEIN"/>
    <property type="match status" value="1"/>
</dbReference>
<dbReference type="Gene3D" id="1.10.3720.10">
    <property type="entry name" value="MetI-like"/>
    <property type="match status" value="1"/>
</dbReference>
<evidence type="ECO:0000256" key="7">
    <source>
        <dbReference type="RuleBase" id="RU363032"/>
    </source>
</evidence>
<name>A0A6G7YA71_9ACTN</name>
<feature type="transmembrane region" description="Helical" evidence="7">
    <location>
        <begin position="226"/>
        <end position="246"/>
    </location>
</feature>
<evidence type="ECO:0000256" key="6">
    <source>
        <dbReference type="ARBA" id="ARBA00023136"/>
    </source>
</evidence>
<keyword evidence="5 7" id="KW-1133">Transmembrane helix</keyword>
<keyword evidence="3" id="KW-1003">Cell membrane</keyword>